<dbReference type="Proteomes" id="UP000247465">
    <property type="component" value="Chromosome"/>
</dbReference>
<accession>A0A2Z4AGS4</accession>
<dbReference type="InterPro" id="IPR011989">
    <property type="entry name" value="ARM-like"/>
</dbReference>
<protein>
    <recommendedName>
        <fullName evidence="3">HEAT repeat domain-containing protein</fullName>
    </recommendedName>
</protein>
<dbReference type="GO" id="GO:0016706">
    <property type="term" value="F:2-oxoglutarate-dependent dioxygenase activity"/>
    <property type="evidence" value="ECO:0007669"/>
    <property type="project" value="UniProtKB-ARBA"/>
</dbReference>
<dbReference type="InterPro" id="IPR016024">
    <property type="entry name" value="ARM-type_fold"/>
</dbReference>
<dbReference type="InterPro" id="IPR008775">
    <property type="entry name" value="Phytyl_CoA_dOase-like"/>
</dbReference>
<name>A0A2Z4AGS4_9BACT</name>
<dbReference type="SUPFAM" id="SSF51197">
    <property type="entry name" value="Clavaminate synthase-like"/>
    <property type="match status" value="1"/>
</dbReference>
<evidence type="ECO:0000313" key="2">
    <source>
        <dbReference type="Proteomes" id="UP000247465"/>
    </source>
</evidence>
<evidence type="ECO:0008006" key="3">
    <source>
        <dbReference type="Google" id="ProtNLM"/>
    </source>
</evidence>
<gene>
    <name evidence="1" type="ORF">DF168_02120</name>
</gene>
<dbReference type="Gene3D" id="2.60.120.620">
    <property type="entry name" value="q2cbj1_9rhob like domain"/>
    <property type="match status" value="1"/>
</dbReference>
<dbReference type="Gene3D" id="1.25.10.10">
    <property type="entry name" value="Leucine-rich Repeat Variant"/>
    <property type="match status" value="1"/>
</dbReference>
<evidence type="ECO:0000313" key="1">
    <source>
        <dbReference type="EMBL" id="AWT60895.1"/>
    </source>
</evidence>
<reference evidence="1 2" key="1">
    <citation type="submission" date="2018-06" db="EMBL/GenBank/DDBJ databases">
        <title>Draft Genome Sequence of a Novel Marine Bacterium Related to the Verrucomicrobia.</title>
        <authorList>
            <person name="Vosseberg J."/>
            <person name="Martijn J."/>
            <person name="Ettema T.J.G."/>
        </authorList>
    </citation>
    <scope>NUCLEOTIDE SEQUENCE [LARGE SCALE GENOMIC DNA]</scope>
    <source>
        <strain evidence="1">TARA_B100001123</strain>
    </source>
</reference>
<dbReference type="SUPFAM" id="SSF48371">
    <property type="entry name" value="ARM repeat"/>
    <property type="match status" value="1"/>
</dbReference>
<dbReference type="Pfam" id="PF13646">
    <property type="entry name" value="HEAT_2"/>
    <property type="match status" value="1"/>
</dbReference>
<dbReference type="KEGG" id="mtar:DF168_02120"/>
<dbReference type="AlphaFoldDB" id="A0A2Z4AGS4"/>
<sequence length="650" mass="73140">MICGDERLSKEYEIAFSEPDSDRLDQEFVSRGIVILTPESLGIPLEIHDQIYKKEKKAYLADKPISPATIPEVLEVLNAPGLVTACNRLVGDNWAVVPFTHNAHFASGPRDQHWHKDDTGPLNARKQRHYQAIQIEMLYYPQMVREDMGPTATIPYSHYWTFNHEENQDNFAGADHLDFNYHLSGMENEPASGPNCKYEFDDIVNRRTPHDIRMREAVTKTGWPLVQSFEAAPLRAGSIVLYSHNLFHRGNHRRDNWKTWEDNPRFMWRFWLYRTTDPLHCSNETLTEASWFEPSVDPLTKIDLSHIDEDVTSVWRYHYYWIKTGQSPPSKPKTLETPSLARQKEAEYLFAQLYAKTDEKEPARIGAAYRLASMGNISLSIRLLGQALYDDRESVRRAATCGLIAVGPEATRTFLEGATSPVKWVRKASIYGLGDTAPLNDEVLQAVIGRLENDPSVYVRSVSAGSLGCLGRRAIATGIGQSLVPACLDALVESLSHEENRPCASQTQERSINLVRPTDDSDICEGSGVDFGLDRFDPVRSAVRENALWSIVILCSHGAEVVGPALKTTIESLKGVIREDRNVICVGFAMDALNRIANLRRKGKEMPPLIDELQADLPSILDQSPVQAWEALVRSSSSIRERIAQFDSPV</sequence>
<dbReference type="Pfam" id="PF05721">
    <property type="entry name" value="PhyH"/>
    <property type="match status" value="1"/>
</dbReference>
<proteinExistence type="predicted"/>
<dbReference type="EMBL" id="CP029803">
    <property type="protein sequence ID" value="AWT60895.1"/>
    <property type="molecule type" value="Genomic_DNA"/>
</dbReference>
<organism evidence="1 2">
    <name type="scientific">Candidatus Moanibacter tarae</name>
    <dbReference type="NCBI Taxonomy" id="2200854"/>
    <lineage>
        <taxon>Bacteria</taxon>
        <taxon>Pseudomonadati</taxon>
        <taxon>Verrucomicrobiota</taxon>
        <taxon>Opitutia</taxon>
        <taxon>Puniceicoccales</taxon>
        <taxon>Puniceicoccales incertae sedis</taxon>
        <taxon>Candidatus Moanibacter</taxon>
    </lineage>
</organism>